<accession>A0A1H4VKV0</accession>
<organism evidence="1 2">
    <name type="scientific">Tsukamurella tyrosinosolvens</name>
    <dbReference type="NCBI Taxonomy" id="57704"/>
    <lineage>
        <taxon>Bacteria</taxon>
        <taxon>Bacillati</taxon>
        <taxon>Actinomycetota</taxon>
        <taxon>Actinomycetes</taxon>
        <taxon>Mycobacteriales</taxon>
        <taxon>Tsukamurellaceae</taxon>
        <taxon>Tsukamurella</taxon>
    </lineage>
</organism>
<keyword evidence="2" id="KW-1185">Reference proteome</keyword>
<name>A0A1H4VKV0_TSUTY</name>
<dbReference type="AlphaFoldDB" id="A0A1H4VKV0"/>
<dbReference type="RefSeq" id="WP_068742753.1">
    <property type="nucleotide sequence ID" value="NZ_FNSA01000003.1"/>
</dbReference>
<sequence>MQETYDLIGGLGAAKEVLTQPAGAIGLISYDGDVRTVFLRGWTVDDPDAYLADEPIYATVEEMVEDSSVTLDREQGEVLAWQITADKYTPLWHYDASRVEVAGSDGDDSDEQAVVERGNNQAICAAIDALPPGAGFLVGGFSPDSDFILGFRKDGVLLSSTCGSSLRAEMLSPAEDLSDIPGDPRAQAHVAHIVAGQ</sequence>
<evidence type="ECO:0000313" key="2">
    <source>
        <dbReference type="Proteomes" id="UP000182241"/>
    </source>
</evidence>
<dbReference type="Proteomes" id="UP000182241">
    <property type="component" value="Unassembled WGS sequence"/>
</dbReference>
<dbReference type="STRING" id="57704.SAMN04489793_3261"/>
<proteinExistence type="predicted"/>
<gene>
    <name evidence="1" type="ORF">SAMN04489793_3261</name>
</gene>
<protein>
    <submittedName>
        <fullName evidence="1">Uncharacterized protein</fullName>
    </submittedName>
</protein>
<dbReference type="OrthoDB" id="9979359at2"/>
<reference evidence="2" key="1">
    <citation type="submission" date="2016-10" db="EMBL/GenBank/DDBJ databases">
        <authorList>
            <person name="Varghese N."/>
            <person name="Submissions S."/>
        </authorList>
    </citation>
    <scope>NUCLEOTIDE SEQUENCE [LARGE SCALE GENOMIC DNA]</scope>
    <source>
        <strain evidence="2">DSM 44234</strain>
    </source>
</reference>
<evidence type="ECO:0000313" key="1">
    <source>
        <dbReference type="EMBL" id="SEC81636.1"/>
    </source>
</evidence>
<dbReference type="EMBL" id="FNSA01000003">
    <property type="protein sequence ID" value="SEC81636.1"/>
    <property type="molecule type" value="Genomic_DNA"/>
</dbReference>